<reference evidence="2 3" key="1">
    <citation type="journal article" date="2019" name="Antonie Van Leeuwenhoek">
        <title>Description of 'Ca. Methylobacter oryzae' KRF1, a novel species from the environmentally important Methylobacter clade 2.</title>
        <authorList>
            <person name="Khatri K."/>
            <person name="Mohite J.A."/>
            <person name="Pandit P.S."/>
            <person name="Bahulikar R."/>
            <person name="Rahalkar M.C."/>
        </authorList>
    </citation>
    <scope>NUCLEOTIDE SEQUENCE [LARGE SCALE GENOMIC DNA]</scope>
    <source>
        <strain evidence="2 3">KRF1</strain>
    </source>
</reference>
<comment type="caution">
    <text evidence="2">The sequence shown here is derived from an EMBL/GenBank/DDBJ whole genome shotgun (WGS) entry which is preliminary data.</text>
</comment>
<gene>
    <name evidence="2" type="ORF">EKO24_019055</name>
</gene>
<dbReference type="Proteomes" id="UP000733744">
    <property type="component" value="Unassembled WGS sequence"/>
</dbReference>
<accession>A0ABY3C6W6</accession>
<evidence type="ECO:0000313" key="2">
    <source>
        <dbReference type="EMBL" id="TRW90332.1"/>
    </source>
</evidence>
<keyword evidence="3" id="KW-1185">Reference proteome</keyword>
<sequence>MKELIGRLSAQKSSPRLWVERLAIFGKAEAGCCIRSIEFRRGLNVVWAHEPVAGSATGIHAAGHGVGKTSLCLLLRHCLGDNAKSVNELRDELYSELPHGGVGMVVHVADETFTVFRFFNAYKDGIVKAGNDLESLLRDGGNLVFKDFDILLANAMMSNVSPRLIPETGQTIEWHHVLAWITRDQGSRFKSYFAWREGEGTRLQRSRQDPPIVIRAVLGLLDRQESKLLRQIRTLELDLEKVQQETARLEQEPILIRRRIESELRAWLQVADDLPLYSDDLFKESVVDKVEEARKKAEANLAEADARYAQAGEQLIELQVDGRLRKRDYDQADKDFQLADAARRQDESATKQIANRRLSLLELTGHCQHGDLPFQDCKHIQDELQRLQAMNMKDRRDQRALAHAAEDWTARTVAALARRNALNEAVEKASSLISAKEQECKSLRMKRDSVALEVDRGRRLLDELARWERTSGSPAAAETIRKSVARSGSISSDIDNKRLQLQMLKQQRSSREKSLGELTDILAQALLSNEAFGSFALRDEVRPFQLSVRGGEAYRVMEVLLGDLVCMLDAVDPASSFPGLLIHDCPREADMSSGLYENFLLMIQRIELEAYGDEAPFQYIVTTTTPPPSLIQCLPYLRETLDPSTDDGLLFRRRFNASRQSEYLE</sequence>
<evidence type="ECO:0000313" key="3">
    <source>
        <dbReference type="Proteomes" id="UP000733744"/>
    </source>
</evidence>
<feature type="coiled-coil region" evidence="1">
    <location>
        <begin position="225"/>
        <end position="252"/>
    </location>
</feature>
<proteinExistence type="predicted"/>
<evidence type="ECO:0000256" key="1">
    <source>
        <dbReference type="SAM" id="Coils"/>
    </source>
</evidence>
<protein>
    <recommendedName>
        <fullName evidence="4">Chromosome partition protein Smc</fullName>
    </recommendedName>
</protein>
<name>A0ABY3C6W6_9GAMM</name>
<feature type="coiled-coil region" evidence="1">
    <location>
        <begin position="287"/>
        <end position="321"/>
    </location>
</feature>
<organism evidence="2 3">
    <name type="scientific">Candidatus Methylobacter oryzae</name>
    <dbReference type="NCBI Taxonomy" id="2497749"/>
    <lineage>
        <taxon>Bacteria</taxon>
        <taxon>Pseudomonadati</taxon>
        <taxon>Pseudomonadota</taxon>
        <taxon>Gammaproteobacteria</taxon>
        <taxon>Methylococcales</taxon>
        <taxon>Methylococcaceae</taxon>
        <taxon>Methylobacter</taxon>
    </lineage>
</organism>
<dbReference type="EMBL" id="RYFG02000118">
    <property type="protein sequence ID" value="TRW90332.1"/>
    <property type="molecule type" value="Genomic_DNA"/>
</dbReference>
<evidence type="ECO:0008006" key="4">
    <source>
        <dbReference type="Google" id="ProtNLM"/>
    </source>
</evidence>
<keyword evidence="1" id="KW-0175">Coiled coil</keyword>
<feature type="coiled-coil region" evidence="1">
    <location>
        <begin position="419"/>
        <end position="446"/>
    </location>
</feature>